<name>A0ACB7YFM9_9ERIC</name>
<sequence>MNVVGGYPKTEAIVMEKQKGKEVDDYVHRFPKLRALTVTYLRKLKSFCKHRSRRYEAQVPLFDHQVAFPALEKLHISDLPKIADILDKKIRPDHQPFCPLGILNVGNCVVSPHVLRRLRFVDLLIARSCRGAREVFDFDGVEVGDGQERVGPSVVNATSVAKALGGLKVLYLSSCSTMEAVIATDEEHLDDGDEIEFPKLEWLILKDLSHLKSFCISNHNFNLPSLKRVVLKRCPKMQAFTSGSVRMPQILLSTRGNECLTIEDLNKHLEQQHLKGDQENIVADEMYGDEEQFSLLFAFWSLLTIVVVGAASVKKHLWRRSGLEYAGFPPMTKICKLDNITSVNDIEGKVADKGSSGFMLNDKGVYCGLEPSEVASGWQLVVDACCWCW</sequence>
<keyword evidence="2" id="KW-1185">Reference proteome</keyword>
<organism evidence="1 2">
    <name type="scientific">Vaccinium darrowii</name>
    <dbReference type="NCBI Taxonomy" id="229202"/>
    <lineage>
        <taxon>Eukaryota</taxon>
        <taxon>Viridiplantae</taxon>
        <taxon>Streptophyta</taxon>
        <taxon>Embryophyta</taxon>
        <taxon>Tracheophyta</taxon>
        <taxon>Spermatophyta</taxon>
        <taxon>Magnoliopsida</taxon>
        <taxon>eudicotyledons</taxon>
        <taxon>Gunneridae</taxon>
        <taxon>Pentapetalae</taxon>
        <taxon>asterids</taxon>
        <taxon>Ericales</taxon>
        <taxon>Ericaceae</taxon>
        <taxon>Vaccinioideae</taxon>
        <taxon>Vaccinieae</taxon>
        <taxon>Vaccinium</taxon>
    </lineage>
</organism>
<dbReference type="EMBL" id="CM037158">
    <property type="protein sequence ID" value="KAH7852290.1"/>
    <property type="molecule type" value="Genomic_DNA"/>
</dbReference>
<reference evidence="1 2" key="1">
    <citation type="journal article" date="2021" name="Hortic Res">
        <title>High-quality reference genome and annotation aids understanding of berry development for evergreen blueberry (Vaccinium darrowii).</title>
        <authorList>
            <person name="Yu J."/>
            <person name="Hulse-Kemp A.M."/>
            <person name="Babiker E."/>
            <person name="Staton M."/>
        </authorList>
    </citation>
    <scope>NUCLEOTIDE SEQUENCE [LARGE SCALE GENOMIC DNA]</scope>
    <source>
        <strain evidence="2">cv. NJ 8807/NJ 8810</strain>
        <tissue evidence="1">Young leaf</tissue>
    </source>
</reference>
<dbReference type="Proteomes" id="UP000828048">
    <property type="component" value="Chromosome 8"/>
</dbReference>
<protein>
    <submittedName>
        <fullName evidence="1">Uncharacterized protein</fullName>
    </submittedName>
</protein>
<proteinExistence type="predicted"/>
<accession>A0ACB7YFM9</accession>
<comment type="caution">
    <text evidence="1">The sequence shown here is derived from an EMBL/GenBank/DDBJ whole genome shotgun (WGS) entry which is preliminary data.</text>
</comment>
<evidence type="ECO:0000313" key="2">
    <source>
        <dbReference type="Proteomes" id="UP000828048"/>
    </source>
</evidence>
<gene>
    <name evidence="1" type="ORF">Vadar_022830</name>
</gene>
<evidence type="ECO:0000313" key="1">
    <source>
        <dbReference type="EMBL" id="KAH7852290.1"/>
    </source>
</evidence>